<evidence type="ECO:0000256" key="2">
    <source>
        <dbReference type="SAM" id="SignalP"/>
    </source>
</evidence>
<reference evidence="3 4" key="1">
    <citation type="submission" date="2017-06" db="EMBL/GenBank/DDBJ databases">
        <title>Investigating the central metabolism of Clostridium thermosuccinogenes.</title>
        <authorList>
            <person name="Koendjbiharie J.G."/>
            <person name="van Kranenburg R."/>
        </authorList>
    </citation>
    <scope>NUCLEOTIDE SEQUENCE [LARGE SCALE GENOMIC DNA]</scope>
    <source>
        <strain evidence="3 4">DSM 5806</strain>
    </source>
</reference>
<dbReference type="RefSeq" id="WP_103083308.1">
    <property type="nucleotide sequence ID" value="NZ_CP021850.1"/>
</dbReference>
<proteinExistence type="predicted"/>
<keyword evidence="4" id="KW-1185">Reference proteome</keyword>
<feature type="chain" id="PRO_5014335348" description="Peptide ABC transporter substrate-binding protein" evidence="2">
    <location>
        <begin position="21"/>
        <end position="94"/>
    </location>
</feature>
<dbReference type="KEGG" id="cthd:CDO33_11720"/>
<evidence type="ECO:0000313" key="4">
    <source>
        <dbReference type="Proteomes" id="UP000236151"/>
    </source>
</evidence>
<dbReference type="EMBL" id="NIOJ01000125">
    <property type="protein sequence ID" value="PNT91881.1"/>
    <property type="molecule type" value="Genomic_DNA"/>
</dbReference>
<feature type="region of interest" description="Disordered" evidence="1">
    <location>
        <begin position="24"/>
        <end position="54"/>
    </location>
</feature>
<evidence type="ECO:0008006" key="5">
    <source>
        <dbReference type="Google" id="ProtNLM"/>
    </source>
</evidence>
<keyword evidence="2" id="KW-0732">Signal</keyword>
<feature type="signal peptide" evidence="2">
    <location>
        <begin position="1"/>
        <end position="20"/>
    </location>
</feature>
<sequence>MNLKKALSFFLALVMAISLAACGGGEKTEKPTVGSDTVSDVEKEKATGESTAAPKEVPTIDSINLGEDYTDLKTSLKFLTHRTDIVDTKFADYI</sequence>
<dbReference type="AlphaFoldDB" id="A0A2K2EYX4"/>
<accession>A0A2K2EYX4</accession>
<dbReference type="Proteomes" id="UP000236151">
    <property type="component" value="Unassembled WGS sequence"/>
</dbReference>
<organism evidence="3 4">
    <name type="scientific">Clostridium thermosuccinogenes</name>
    <dbReference type="NCBI Taxonomy" id="84032"/>
    <lineage>
        <taxon>Bacteria</taxon>
        <taxon>Bacillati</taxon>
        <taxon>Bacillota</taxon>
        <taxon>Clostridia</taxon>
        <taxon>Eubacteriales</taxon>
        <taxon>Clostridiaceae</taxon>
        <taxon>Clostridium</taxon>
    </lineage>
</organism>
<dbReference type="PROSITE" id="PS51257">
    <property type="entry name" value="PROKAR_LIPOPROTEIN"/>
    <property type="match status" value="1"/>
</dbReference>
<evidence type="ECO:0000256" key="1">
    <source>
        <dbReference type="SAM" id="MobiDB-lite"/>
    </source>
</evidence>
<evidence type="ECO:0000313" key="3">
    <source>
        <dbReference type="EMBL" id="PNT91881.1"/>
    </source>
</evidence>
<protein>
    <recommendedName>
        <fullName evidence="5">Peptide ABC transporter substrate-binding protein</fullName>
    </recommendedName>
</protein>
<name>A0A2K2EYX4_9CLOT</name>
<comment type="caution">
    <text evidence="3">The sequence shown here is derived from an EMBL/GenBank/DDBJ whole genome shotgun (WGS) entry which is preliminary data.</text>
</comment>
<gene>
    <name evidence="3" type="ORF">CDQ84_19070</name>
</gene>